<protein>
    <recommendedName>
        <fullName evidence="4">DUF4192 domain-containing protein</fullName>
    </recommendedName>
</protein>
<evidence type="ECO:0008006" key="4">
    <source>
        <dbReference type="Google" id="ProtNLM"/>
    </source>
</evidence>
<feature type="region of interest" description="Disordered" evidence="1">
    <location>
        <begin position="1"/>
        <end position="24"/>
    </location>
</feature>
<dbReference type="EMBL" id="JACHIR010000001">
    <property type="protein sequence ID" value="MBB5894470.1"/>
    <property type="molecule type" value="Genomic_DNA"/>
</dbReference>
<proteinExistence type="predicted"/>
<evidence type="ECO:0000313" key="2">
    <source>
        <dbReference type="EMBL" id="MBB5894470.1"/>
    </source>
</evidence>
<comment type="caution">
    <text evidence="2">The sequence shown here is derived from an EMBL/GenBank/DDBJ whole genome shotgun (WGS) entry which is preliminary data.</text>
</comment>
<accession>A0A7W9NJ12</accession>
<evidence type="ECO:0000256" key="1">
    <source>
        <dbReference type="SAM" id="MobiDB-lite"/>
    </source>
</evidence>
<dbReference type="RefSeq" id="WP_184866393.1">
    <property type="nucleotide sequence ID" value="NZ_JACHIR010000001.1"/>
</dbReference>
<gene>
    <name evidence="2" type="ORF">BJ998_005666</name>
</gene>
<organism evidence="2 3">
    <name type="scientific">Kutzneria kofuensis</name>
    <dbReference type="NCBI Taxonomy" id="103725"/>
    <lineage>
        <taxon>Bacteria</taxon>
        <taxon>Bacillati</taxon>
        <taxon>Actinomycetota</taxon>
        <taxon>Actinomycetes</taxon>
        <taxon>Pseudonocardiales</taxon>
        <taxon>Pseudonocardiaceae</taxon>
        <taxon>Kutzneria</taxon>
    </lineage>
</organism>
<dbReference type="InterPro" id="IPR025447">
    <property type="entry name" value="DUF4192"/>
</dbReference>
<reference evidence="2 3" key="1">
    <citation type="submission" date="2020-08" db="EMBL/GenBank/DDBJ databases">
        <title>Sequencing the genomes of 1000 actinobacteria strains.</title>
        <authorList>
            <person name="Klenk H.-P."/>
        </authorList>
    </citation>
    <scope>NUCLEOTIDE SEQUENCE [LARGE SCALE GENOMIC DNA]</scope>
    <source>
        <strain evidence="2 3">DSM 43851</strain>
    </source>
</reference>
<sequence length="358" mass="38284">MDTAARPNPAQPNPAQPESDRPDSDRIVTLTDAGALIAAIPSLMGFHPKDSFVVVTVKNGLVGLTARMDLVPPPLYGSLVGRVTRPVRQNDADAAVCLLVCDKADPRHEDLMRRAVAALEGMKVPVLHALWTPSVSGGVPWRCYLHENCEGEVPDSAASELAAEMALAGNVTFDSRDDLIRLLEPPDPVRMIRLSGLLDTASRGDRTTSVQHLATIRAAIASGTMPSTDEEFVRLAMALSDYRVRDVCLSYALDRQVAPAAEKVWLELTRCLPPPERSEAAVLLAACAYLRGDGAMANVALEEARSALPGHNLAGLLYGAIAYGIPAEQVRQVLADAAEDAHIDIEGDDTEEAPDMST</sequence>
<dbReference type="Pfam" id="PF13830">
    <property type="entry name" value="DUF4192"/>
    <property type="match status" value="1"/>
</dbReference>
<dbReference type="Proteomes" id="UP000585638">
    <property type="component" value="Unassembled WGS sequence"/>
</dbReference>
<evidence type="ECO:0000313" key="3">
    <source>
        <dbReference type="Proteomes" id="UP000585638"/>
    </source>
</evidence>
<dbReference type="AlphaFoldDB" id="A0A7W9NJ12"/>
<name>A0A7W9NJ12_9PSEU</name>
<keyword evidence="3" id="KW-1185">Reference proteome</keyword>